<dbReference type="GO" id="GO:0006508">
    <property type="term" value="P:proteolysis"/>
    <property type="evidence" value="ECO:0007669"/>
    <property type="project" value="UniProtKB-KW"/>
</dbReference>
<feature type="transmembrane region" description="Helical" evidence="9">
    <location>
        <begin position="69"/>
        <end position="89"/>
    </location>
</feature>
<reference evidence="11 12" key="1">
    <citation type="submission" date="2016-10" db="EMBL/GenBank/DDBJ databases">
        <authorList>
            <person name="de Groot N.N."/>
        </authorList>
    </citation>
    <scope>NUCLEOTIDE SEQUENCE [LARGE SCALE GENOMIC DNA]</scope>
    <source>
        <strain evidence="11 12">MON 2.2</strain>
    </source>
</reference>
<keyword evidence="3 9" id="KW-0645">Protease</keyword>
<evidence type="ECO:0000313" key="11">
    <source>
        <dbReference type="EMBL" id="SDE52262.1"/>
    </source>
</evidence>
<dbReference type="AlphaFoldDB" id="A0A1G7DL81"/>
<keyword evidence="8 9" id="KW-0472">Membrane</keyword>
<feature type="transmembrane region" description="Helical" evidence="9">
    <location>
        <begin position="96"/>
        <end position="113"/>
    </location>
</feature>
<comment type="similarity">
    <text evidence="1 9 10">Belongs to the peptidase A8 family.</text>
</comment>
<dbReference type="STRING" id="675864.SAMN04489747_3639"/>
<dbReference type="PRINTS" id="PR00781">
    <property type="entry name" value="LIPOSIGPTASE"/>
</dbReference>
<evidence type="ECO:0000256" key="8">
    <source>
        <dbReference type="ARBA" id="ARBA00023136"/>
    </source>
</evidence>
<evidence type="ECO:0000256" key="5">
    <source>
        <dbReference type="ARBA" id="ARBA00022750"/>
    </source>
</evidence>
<gene>
    <name evidence="9" type="primary">lspA</name>
    <name evidence="11" type="ORF">SAMN04489747_3639</name>
</gene>
<dbReference type="GO" id="GO:0005886">
    <property type="term" value="C:plasma membrane"/>
    <property type="evidence" value="ECO:0007669"/>
    <property type="project" value="UniProtKB-SubCell"/>
</dbReference>
<keyword evidence="6 9" id="KW-0378">Hydrolase</keyword>
<evidence type="ECO:0000256" key="2">
    <source>
        <dbReference type="ARBA" id="ARBA00022475"/>
    </source>
</evidence>
<comment type="caution">
    <text evidence="9">Lacks conserved residue(s) required for the propagation of feature annotation.</text>
</comment>
<dbReference type="EMBL" id="LT629688">
    <property type="protein sequence ID" value="SDE52262.1"/>
    <property type="molecule type" value="Genomic_DNA"/>
</dbReference>
<evidence type="ECO:0000313" key="12">
    <source>
        <dbReference type="Proteomes" id="UP000198546"/>
    </source>
</evidence>
<keyword evidence="12" id="KW-1185">Reference proteome</keyword>
<evidence type="ECO:0000256" key="7">
    <source>
        <dbReference type="ARBA" id="ARBA00022989"/>
    </source>
</evidence>
<evidence type="ECO:0000256" key="4">
    <source>
        <dbReference type="ARBA" id="ARBA00022692"/>
    </source>
</evidence>
<evidence type="ECO:0000256" key="9">
    <source>
        <dbReference type="HAMAP-Rule" id="MF_00161"/>
    </source>
</evidence>
<keyword evidence="7 9" id="KW-1133">Transmembrane helix</keyword>
<comment type="pathway">
    <text evidence="9">Protein modification; lipoprotein biosynthesis (signal peptide cleavage).</text>
</comment>
<keyword evidence="4 9" id="KW-0812">Transmembrane</keyword>
<evidence type="ECO:0000256" key="1">
    <source>
        <dbReference type="ARBA" id="ARBA00006139"/>
    </source>
</evidence>
<comment type="catalytic activity">
    <reaction evidence="9">
        <text>Release of signal peptides from bacterial membrane prolipoproteins. Hydrolyzes -Xaa-Yaa-Zaa-|-(S,diacylglyceryl)Cys-, in which Xaa is hydrophobic (preferably Leu), and Yaa (Ala or Ser) and Zaa (Gly or Ala) have small, neutral side chains.</text>
        <dbReference type="EC" id="3.4.23.36"/>
    </reaction>
</comment>
<feature type="active site" evidence="9">
    <location>
        <position position="129"/>
    </location>
</feature>
<dbReference type="GO" id="GO:0004190">
    <property type="term" value="F:aspartic-type endopeptidase activity"/>
    <property type="evidence" value="ECO:0007669"/>
    <property type="project" value="UniProtKB-UniRule"/>
</dbReference>
<dbReference type="RefSeq" id="WP_231946381.1">
    <property type="nucleotide sequence ID" value="NZ_LT629688.1"/>
</dbReference>
<keyword evidence="2 9" id="KW-1003">Cell membrane</keyword>
<dbReference type="NCBIfam" id="TIGR00077">
    <property type="entry name" value="lspA"/>
    <property type="match status" value="1"/>
</dbReference>
<feature type="transmembrane region" description="Helical" evidence="9">
    <location>
        <begin position="133"/>
        <end position="157"/>
    </location>
</feature>
<dbReference type="PANTHER" id="PTHR33695">
    <property type="entry name" value="LIPOPROTEIN SIGNAL PEPTIDASE"/>
    <property type="match status" value="1"/>
</dbReference>
<proteinExistence type="inferred from homology"/>
<dbReference type="UniPathway" id="UPA00665"/>
<sequence length="176" mass="18601">MPARGRVSARTARLLLGVVLVVGFAADQLTKQLVLARLQPDEPVRLLGGLLTLRLIFNSGAAFGMGQDLTIVFSLLSLVVLVGVLVVLAPRVRHRGWALALGLLCAGVCGNLTDRLVRPPAVLHGHVVDFLVLPYFPAIFNVADVCVTAAAVLIGWISLFGHATLAGEVPVEEGRS</sequence>
<dbReference type="Proteomes" id="UP000198546">
    <property type="component" value="Chromosome i"/>
</dbReference>
<comment type="function">
    <text evidence="9">This protein specifically catalyzes the removal of signal peptides from prolipoproteins.</text>
</comment>
<organism evidence="11 12">
    <name type="scientific">Auraticoccus monumenti</name>
    <dbReference type="NCBI Taxonomy" id="675864"/>
    <lineage>
        <taxon>Bacteria</taxon>
        <taxon>Bacillati</taxon>
        <taxon>Actinomycetota</taxon>
        <taxon>Actinomycetes</taxon>
        <taxon>Propionibacteriales</taxon>
        <taxon>Propionibacteriaceae</taxon>
        <taxon>Auraticoccus</taxon>
    </lineage>
</organism>
<feature type="active site" evidence="9">
    <location>
        <position position="144"/>
    </location>
</feature>
<comment type="subcellular location">
    <subcellularLocation>
        <location evidence="9">Cell membrane</location>
        <topology evidence="9">Multi-pass membrane protein</topology>
    </subcellularLocation>
</comment>
<keyword evidence="5 9" id="KW-0064">Aspartyl protease</keyword>
<dbReference type="Pfam" id="PF01252">
    <property type="entry name" value="Peptidase_A8"/>
    <property type="match status" value="1"/>
</dbReference>
<dbReference type="EC" id="3.4.23.36" evidence="9"/>
<accession>A0A1G7DL81</accession>
<evidence type="ECO:0000256" key="6">
    <source>
        <dbReference type="ARBA" id="ARBA00022801"/>
    </source>
</evidence>
<dbReference type="InterPro" id="IPR001872">
    <property type="entry name" value="Peptidase_A8"/>
</dbReference>
<dbReference type="PANTHER" id="PTHR33695:SF1">
    <property type="entry name" value="LIPOPROTEIN SIGNAL PEPTIDASE"/>
    <property type="match status" value="1"/>
</dbReference>
<evidence type="ECO:0000256" key="3">
    <source>
        <dbReference type="ARBA" id="ARBA00022670"/>
    </source>
</evidence>
<protein>
    <recommendedName>
        <fullName evidence="9">Lipoprotein signal peptidase</fullName>
        <ecNumber evidence="9">3.4.23.36</ecNumber>
    </recommendedName>
    <alternativeName>
        <fullName evidence="9">Prolipoprotein signal peptidase</fullName>
    </alternativeName>
    <alternativeName>
        <fullName evidence="9">Signal peptidase II</fullName>
        <shortName evidence="9">SPase II</shortName>
    </alternativeName>
</protein>
<name>A0A1G7DL81_9ACTN</name>
<evidence type="ECO:0000256" key="10">
    <source>
        <dbReference type="RuleBase" id="RU004181"/>
    </source>
</evidence>
<dbReference type="HAMAP" id="MF_00161">
    <property type="entry name" value="LspA"/>
    <property type="match status" value="1"/>
</dbReference>